<evidence type="ECO:0000256" key="1">
    <source>
        <dbReference type="ARBA" id="ARBA00022723"/>
    </source>
</evidence>
<accession>A0A023EM40</accession>
<dbReference type="InterPro" id="IPR002048">
    <property type="entry name" value="EF_hand_dom"/>
</dbReference>
<dbReference type="SUPFAM" id="SSF47473">
    <property type="entry name" value="EF-hand"/>
    <property type="match status" value="1"/>
</dbReference>
<reference evidence="5" key="1">
    <citation type="journal article" date="2014" name="PLoS Negl. Trop. Dis.">
        <title>Identification and characterization of seminal fluid proteins in the Asian tiger mosquito, Aedes albopictus.</title>
        <authorList>
            <person name="Boes K.E."/>
            <person name="Ribeiro J.M."/>
            <person name="Wong A."/>
            <person name="Harrington L.C."/>
            <person name="Wolfner M.F."/>
            <person name="Sirot L.K."/>
        </authorList>
    </citation>
    <scope>NUCLEOTIDE SEQUENCE</scope>
    <source>
        <tissue evidence="5">Reproductive organs</tissue>
    </source>
</reference>
<organism evidence="5">
    <name type="scientific">Aedes albopictus</name>
    <name type="common">Asian tiger mosquito</name>
    <name type="synonym">Stegomyia albopicta</name>
    <dbReference type="NCBI Taxonomy" id="7160"/>
    <lineage>
        <taxon>Eukaryota</taxon>
        <taxon>Metazoa</taxon>
        <taxon>Ecdysozoa</taxon>
        <taxon>Arthropoda</taxon>
        <taxon>Hexapoda</taxon>
        <taxon>Insecta</taxon>
        <taxon>Pterygota</taxon>
        <taxon>Neoptera</taxon>
        <taxon>Endopterygota</taxon>
        <taxon>Diptera</taxon>
        <taxon>Nematocera</taxon>
        <taxon>Culicoidea</taxon>
        <taxon>Culicidae</taxon>
        <taxon>Culicinae</taxon>
        <taxon>Aedini</taxon>
        <taxon>Aedes</taxon>
        <taxon>Stegomyia</taxon>
    </lineage>
</organism>
<dbReference type="GO" id="GO:0005509">
    <property type="term" value="F:calcium ion binding"/>
    <property type="evidence" value="ECO:0007669"/>
    <property type="project" value="InterPro"/>
</dbReference>
<dbReference type="InterPro" id="IPR018247">
    <property type="entry name" value="EF_Hand_1_Ca_BS"/>
</dbReference>
<name>A0A023EM40_AEDAL</name>
<feature type="domain" description="EF-hand" evidence="4">
    <location>
        <begin position="154"/>
        <end position="189"/>
    </location>
</feature>
<dbReference type="VEuPathDB" id="VectorBase:AALF003688"/>
<dbReference type="PANTHER" id="PTHR23055">
    <property type="entry name" value="CALCIUM BINDING PROTEINS"/>
    <property type="match status" value="1"/>
</dbReference>
<reference evidence="6" key="3">
    <citation type="submission" date="2025-05" db="UniProtKB">
        <authorList>
            <consortium name="EnsemblMetazoa"/>
        </authorList>
    </citation>
    <scope>IDENTIFICATION</scope>
    <source>
        <strain evidence="6">Foshan</strain>
    </source>
</reference>
<dbReference type="PROSITE" id="PS00018">
    <property type="entry name" value="EF_HAND_1"/>
    <property type="match status" value="1"/>
</dbReference>
<protein>
    <submittedName>
        <fullName evidence="5">Putative kv channel-interacting protein 1 kchip1</fullName>
    </submittedName>
</protein>
<dbReference type="EMBL" id="GAPW01004229">
    <property type="protein sequence ID" value="JAC09369.1"/>
    <property type="molecule type" value="mRNA"/>
</dbReference>
<evidence type="ECO:0000313" key="7">
    <source>
        <dbReference type="Proteomes" id="UP000069940"/>
    </source>
</evidence>
<dbReference type="PANTHER" id="PTHR23055:SF190">
    <property type="entry name" value="AT17667P-RELATED"/>
    <property type="match status" value="1"/>
</dbReference>
<dbReference type="AlphaFoldDB" id="A0A023EM40"/>
<reference evidence="7" key="2">
    <citation type="journal article" date="2015" name="Proc. Natl. Acad. Sci. U.S.A.">
        <title>Genome sequence of the Asian Tiger mosquito, Aedes albopictus, reveals insights into its biology, genetics, and evolution.</title>
        <authorList>
            <person name="Chen X.G."/>
            <person name="Jiang X."/>
            <person name="Gu J."/>
            <person name="Xu M."/>
            <person name="Wu Y."/>
            <person name="Deng Y."/>
            <person name="Zhang C."/>
            <person name="Bonizzoni M."/>
            <person name="Dermauw W."/>
            <person name="Vontas J."/>
            <person name="Armbruster P."/>
            <person name="Huang X."/>
            <person name="Yang Y."/>
            <person name="Zhang H."/>
            <person name="He W."/>
            <person name="Peng H."/>
            <person name="Liu Y."/>
            <person name="Wu K."/>
            <person name="Chen J."/>
            <person name="Lirakis M."/>
            <person name="Topalis P."/>
            <person name="Van Leeuwen T."/>
            <person name="Hall A.B."/>
            <person name="Jiang X."/>
            <person name="Thorpe C."/>
            <person name="Mueller R.L."/>
            <person name="Sun C."/>
            <person name="Waterhouse R.M."/>
            <person name="Yan G."/>
            <person name="Tu Z.J."/>
            <person name="Fang X."/>
            <person name="James A.A."/>
        </authorList>
    </citation>
    <scope>NUCLEOTIDE SEQUENCE [LARGE SCALE GENOMIC DNA]</scope>
    <source>
        <strain evidence="7">Foshan</strain>
    </source>
</reference>
<dbReference type="OMA" id="CILMIYY"/>
<dbReference type="VEuPathDB" id="VectorBase:AALC636_021417"/>
<dbReference type="OrthoDB" id="191686at2759"/>
<keyword evidence="7" id="KW-1185">Reference proteome</keyword>
<dbReference type="Gene3D" id="1.10.238.10">
    <property type="entry name" value="EF-hand"/>
    <property type="match status" value="1"/>
</dbReference>
<dbReference type="InterPro" id="IPR011992">
    <property type="entry name" value="EF-hand-dom_pair"/>
</dbReference>
<evidence type="ECO:0000256" key="2">
    <source>
        <dbReference type="ARBA" id="ARBA00022737"/>
    </source>
</evidence>
<keyword evidence="2" id="KW-0677">Repeat</keyword>
<dbReference type="Pfam" id="PF13499">
    <property type="entry name" value="EF-hand_7"/>
    <property type="match status" value="1"/>
</dbReference>
<evidence type="ECO:0000313" key="6">
    <source>
        <dbReference type="EnsemblMetazoa" id="AALFPA23_011833.P16825"/>
    </source>
</evidence>
<dbReference type="VEuPathDB" id="VectorBase:AALF005630"/>
<dbReference type="EnsemblMetazoa" id="AALFPA23_011833.R16825">
    <property type="protein sequence ID" value="AALFPA23_011833.P16825"/>
    <property type="gene ID" value="AALFPA23_011833"/>
</dbReference>
<dbReference type="Proteomes" id="UP000069940">
    <property type="component" value="Unassembled WGS sequence"/>
</dbReference>
<dbReference type="InterPro" id="IPR028846">
    <property type="entry name" value="Recoverin"/>
</dbReference>
<evidence type="ECO:0000313" key="5">
    <source>
        <dbReference type="EMBL" id="JAC09369.1"/>
    </source>
</evidence>
<keyword evidence="3" id="KW-0106">Calcium</keyword>
<keyword evidence="1" id="KW-0479">Metal-binding</keyword>
<evidence type="ECO:0000259" key="4">
    <source>
        <dbReference type="PROSITE" id="PS50222"/>
    </source>
</evidence>
<proteinExistence type="evidence at transcript level"/>
<dbReference type="PROSITE" id="PS50222">
    <property type="entry name" value="EF_HAND_2"/>
    <property type="match status" value="1"/>
</dbReference>
<dbReference type="VEuPathDB" id="VectorBase:AALFPA_051612"/>
<dbReference type="STRING" id="7160.A0A023EM40"/>
<sequence length="217" mass="25210">MSLDLTLDAGEEMRFLNKVSRLVRRLEKKTHFTHRELEVCLLIYYKLAKDEEDNKGLVSRHQLDVLFDSAFGISDSETVGRICTALDKGVTAFMSMESWVRMLSLFLKGTFDEKIEHCFRAYDIGGEEMLRREHMMVLLRSCFIKHQAEEVEESVKDMVEILIRRMDIDRDGAISLDDFRQAVHKSPELLECFGQALPDRAHVYAFSKTFLDQSAEF</sequence>
<evidence type="ECO:0000256" key="3">
    <source>
        <dbReference type="ARBA" id="ARBA00022837"/>
    </source>
</evidence>